<dbReference type="Proteomes" id="UP000799436">
    <property type="component" value="Unassembled WGS sequence"/>
</dbReference>
<evidence type="ECO:0000313" key="3">
    <source>
        <dbReference type="EMBL" id="KAF2771327.1"/>
    </source>
</evidence>
<proteinExistence type="predicted"/>
<feature type="signal peptide" evidence="2">
    <location>
        <begin position="1"/>
        <end position="19"/>
    </location>
</feature>
<dbReference type="EMBL" id="ML995820">
    <property type="protein sequence ID" value="KAF2771327.1"/>
    <property type="molecule type" value="Genomic_DNA"/>
</dbReference>
<accession>A0A6G1LEL3</accession>
<dbReference type="AlphaFoldDB" id="A0A6G1LEL3"/>
<evidence type="ECO:0008006" key="5">
    <source>
        <dbReference type="Google" id="ProtNLM"/>
    </source>
</evidence>
<gene>
    <name evidence="3" type="ORF">EJ03DRAFT_349729</name>
</gene>
<evidence type="ECO:0000256" key="2">
    <source>
        <dbReference type="SAM" id="SignalP"/>
    </source>
</evidence>
<reference evidence="3" key="1">
    <citation type="journal article" date="2020" name="Stud. Mycol.">
        <title>101 Dothideomycetes genomes: a test case for predicting lifestyles and emergence of pathogens.</title>
        <authorList>
            <person name="Haridas S."/>
            <person name="Albert R."/>
            <person name="Binder M."/>
            <person name="Bloem J."/>
            <person name="Labutti K."/>
            <person name="Salamov A."/>
            <person name="Andreopoulos B."/>
            <person name="Baker S."/>
            <person name="Barry K."/>
            <person name="Bills G."/>
            <person name="Bluhm B."/>
            <person name="Cannon C."/>
            <person name="Castanera R."/>
            <person name="Culley D."/>
            <person name="Daum C."/>
            <person name="Ezra D."/>
            <person name="Gonzalez J."/>
            <person name="Henrissat B."/>
            <person name="Kuo A."/>
            <person name="Liang C."/>
            <person name="Lipzen A."/>
            <person name="Lutzoni F."/>
            <person name="Magnuson J."/>
            <person name="Mondo S."/>
            <person name="Nolan M."/>
            <person name="Ohm R."/>
            <person name="Pangilinan J."/>
            <person name="Park H.-J."/>
            <person name="Ramirez L."/>
            <person name="Alfaro M."/>
            <person name="Sun H."/>
            <person name="Tritt A."/>
            <person name="Yoshinaga Y."/>
            <person name="Zwiers L.-H."/>
            <person name="Turgeon B."/>
            <person name="Goodwin S."/>
            <person name="Spatafora J."/>
            <person name="Crous P."/>
            <person name="Grigoriev I."/>
        </authorList>
    </citation>
    <scope>NUCLEOTIDE SEQUENCE</scope>
    <source>
        <strain evidence="3">CBS 116005</strain>
    </source>
</reference>
<protein>
    <recommendedName>
        <fullName evidence="5">Ig-like domain-containing protein</fullName>
    </recommendedName>
</protein>
<dbReference type="OrthoDB" id="4991875at2759"/>
<evidence type="ECO:0000313" key="4">
    <source>
        <dbReference type="Proteomes" id="UP000799436"/>
    </source>
</evidence>
<keyword evidence="4" id="KW-1185">Reference proteome</keyword>
<keyword evidence="2" id="KW-0732">Signal</keyword>
<evidence type="ECO:0000256" key="1">
    <source>
        <dbReference type="SAM" id="MobiDB-lite"/>
    </source>
</evidence>
<feature type="region of interest" description="Disordered" evidence="1">
    <location>
        <begin position="194"/>
        <end position="228"/>
    </location>
</feature>
<sequence length="278" mass="27335">MRSTTIVATALAAATNVFAQSSDSASMASIVNLPLGGNNSDLVASMITAGPSGTVYAIGCANQTNTAQACGAMAGCYLESSITVTQDESTVHYTWTDDGGMIAITSSVHVSGGGVMTSMGRPASSSAAAPTGSVTYVYPDIRTVGCQLYGGSTITSAVCTGESSIPGAGNKTESVTLGTKDLSRVAVTVTAGASSNASSSSSASMTGSATESKTSGATSATAAAPSSSPQTNAAAARLVSVAGYAAAVLAGVAGYRTPTRTSENAYEFMYIEVLCAPA</sequence>
<feature type="chain" id="PRO_5026297685" description="Ig-like domain-containing protein" evidence="2">
    <location>
        <begin position="20"/>
        <end position="278"/>
    </location>
</feature>
<name>A0A6G1LEL3_9PEZI</name>
<organism evidence="3 4">
    <name type="scientific">Teratosphaeria nubilosa</name>
    <dbReference type="NCBI Taxonomy" id="161662"/>
    <lineage>
        <taxon>Eukaryota</taxon>
        <taxon>Fungi</taxon>
        <taxon>Dikarya</taxon>
        <taxon>Ascomycota</taxon>
        <taxon>Pezizomycotina</taxon>
        <taxon>Dothideomycetes</taxon>
        <taxon>Dothideomycetidae</taxon>
        <taxon>Mycosphaerellales</taxon>
        <taxon>Teratosphaeriaceae</taxon>
        <taxon>Teratosphaeria</taxon>
    </lineage>
</organism>